<evidence type="ECO:0000256" key="1">
    <source>
        <dbReference type="SAM" id="MobiDB-lite"/>
    </source>
</evidence>
<protein>
    <submittedName>
        <fullName evidence="2">Unannotated protein</fullName>
    </submittedName>
</protein>
<name>A0A6J6F5F5_9ZZZZ</name>
<gene>
    <name evidence="2" type="ORF">UFOPK1493_03163</name>
</gene>
<reference evidence="2" key="1">
    <citation type="submission" date="2020-05" db="EMBL/GenBank/DDBJ databases">
        <authorList>
            <person name="Chiriac C."/>
            <person name="Salcher M."/>
            <person name="Ghai R."/>
            <person name="Kavagutti S V."/>
        </authorList>
    </citation>
    <scope>NUCLEOTIDE SEQUENCE</scope>
</reference>
<feature type="region of interest" description="Disordered" evidence="1">
    <location>
        <begin position="71"/>
        <end position="110"/>
    </location>
</feature>
<evidence type="ECO:0000313" key="2">
    <source>
        <dbReference type="EMBL" id="CAB4582134.1"/>
    </source>
</evidence>
<feature type="compositionally biased region" description="Polar residues" evidence="1">
    <location>
        <begin position="190"/>
        <end position="203"/>
    </location>
</feature>
<organism evidence="2">
    <name type="scientific">freshwater metagenome</name>
    <dbReference type="NCBI Taxonomy" id="449393"/>
    <lineage>
        <taxon>unclassified sequences</taxon>
        <taxon>metagenomes</taxon>
        <taxon>ecological metagenomes</taxon>
    </lineage>
</organism>
<feature type="region of interest" description="Disordered" evidence="1">
    <location>
        <begin position="181"/>
        <end position="203"/>
    </location>
</feature>
<accession>A0A6J6F5F5</accession>
<dbReference type="EMBL" id="CAEZSR010000161">
    <property type="protein sequence ID" value="CAB4582134.1"/>
    <property type="molecule type" value="Genomic_DNA"/>
</dbReference>
<proteinExistence type="predicted"/>
<sequence>MTYTVVPDTAYWTLISPRTSSAFAIERVYASITSTTQLGRVCGGIAQAESPECTPASSTCSITPPISTSPVWSRMASTSTSVASSRKRSTSTGRSADRPPSLPRLPKPASSAMARARWLRSWTICIARPPSTYDGRTSTGKPTRSTICSACSRSTAVPPGGCGMCSSWHRAFHFSRSSARSIDSGDVPAISSTGSWPESLSGV</sequence>
<dbReference type="AlphaFoldDB" id="A0A6J6F5F5"/>